<accession>A0A3E1NNZ9</accession>
<reference evidence="3 4" key="1">
    <citation type="submission" date="2018-08" db="EMBL/GenBank/DDBJ databases">
        <title>Chitinophagaceae sp. K23C18032701, a novel bacterium isolated from forest soil.</title>
        <authorList>
            <person name="Wang C."/>
        </authorList>
    </citation>
    <scope>NUCLEOTIDE SEQUENCE [LARGE SCALE GENOMIC DNA]</scope>
    <source>
        <strain evidence="3 4">K23C18032701</strain>
    </source>
</reference>
<dbReference type="InterPro" id="IPR005532">
    <property type="entry name" value="SUMF_dom"/>
</dbReference>
<organism evidence="3 4">
    <name type="scientific">Deminuibacter soli</name>
    <dbReference type="NCBI Taxonomy" id="2291815"/>
    <lineage>
        <taxon>Bacteria</taxon>
        <taxon>Pseudomonadati</taxon>
        <taxon>Bacteroidota</taxon>
        <taxon>Chitinophagia</taxon>
        <taxon>Chitinophagales</taxon>
        <taxon>Chitinophagaceae</taxon>
        <taxon>Deminuibacter</taxon>
    </lineage>
</organism>
<sequence>MLTGLRKYAILIATAGSLASCHKKKDKSDVTGWNYNDKDRGGFFVAKPKDIKTGPGLVFVQGGTFTMGATQEDVMGDWNNMPRRVTVNSFFIDKTEVANVHYREYLYWLENVFSDDQFKAVLEGAKPDTLVWRSELGYNEPLVEYYFRHPSYNYYPVVGVTWKQAYDFCIWRTDRVNEGELINKGYQNKNVVKQEMNGGGQENFNTKSYLMGEYQGVPGKPKKNDLKDAQGRPRNTVKFEDGILLPDYRLPSEAEWEYAALGLINENPQVRNGEKKRGEELISNKQIYSWKNDGYDNLRATRRGNWQGAFLANFKRGNGDYMGTTGGLNDRSAYPAEVTSFFPNGFGLYNMSGNVSEWVADVYRPTTNVEADDINPYRGNVFKKIDMSGGEGNLRDSMGRMKYIPESDSALRNRRNYQQSYAVNYLDGDSLSTVAYGYGITTLISDKSRVVKGGSWNDMPYWLSPGSRRFLEEDQSSSTIGFRCAMTHYGAPEGNGRKNGNFFPKRRQKR</sequence>
<dbReference type="InterPro" id="IPR042095">
    <property type="entry name" value="SUMF_sf"/>
</dbReference>
<comment type="caution">
    <text evidence="3">The sequence shown here is derived from an EMBL/GenBank/DDBJ whole genome shotgun (WGS) entry which is preliminary data.</text>
</comment>
<feature type="region of interest" description="Disordered" evidence="1">
    <location>
        <begin position="491"/>
        <end position="510"/>
    </location>
</feature>
<dbReference type="Gene3D" id="3.90.1580.10">
    <property type="entry name" value="paralog of FGE (formylglycine-generating enzyme)"/>
    <property type="match status" value="1"/>
</dbReference>
<dbReference type="EMBL" id="QTJU01000001">
    <property type="protein sequence ID" value="RFM29659.1"/>
    <property type="molecule type" value="Genomic_DNA"/>
</dbReference>
<dbReference type="PANTHER" id="PTHR23150">
    <property type="entry name" value="SULFATASE MODIFYING FACTOR 1, 2"/>
    <property type="match status" value="1"/>
</dbReference>
<dbReference type="PANTHER" id="PTHR23150:SF19">
    <property type="entry name" value="FORMYLGLYCINE-GENERATING ENZYME"/>
    <property type="match status" value="1"/>
</dbReference>
<dbReference type="SUPFAM" id="SSF56436">
    <property type="entry name" value="C-type lectin-like"/>
    <property type="match status" value="1"/>
</dbReference>
<dbReference type="OrthoDB" id="9768004at2"/>
<dbReference type="PROSITE" id="PS51257">
    <property type="entry name" value="PROKAR_LIPOPROTEIN"/>
    <property type="match status" value="1"/>
</dbReference>
<protein>
    <submittedName>
        <fullName evidence="3">Gliding motility lipoprotein GldJ</fullName>
    </submittedName>
</protein>
<dbReference type="Pfam" id="PF03781">
    <property type="entry name" value="FGE-sulfatase"/>
    <property type="match status" value="1"/>
</dbReference>
<dbReference type="InterPro" id="IPR016187">
    <property type="entry name" value="CTDL_fold"/>
</dbReference>
<evidence type="ECO:0000259" key="2">
    <source>
        <dbReference type="Pfam" id="PF03781"/>
    </source>
</evidence>
<keyword evidence="4" id="KW-1185">Reference proteome</keyword>
<keyword evidence="3" id="KW-0449">Lipoprotein</keyword>
<evidence type="ECO:0000313" key="3">
    <source>
        <dbReference type="EMBL" id="RFM29659.1"/>
    </source>
</evidence>
<evidence type="ECO:0000313" key="4">
    <source>
        <dbReference type="Proteomes" id="UP000261284"/>
    </source>
</evidence>
<dbReference type="GO" id="GO:0120147">
    <property type="term" value="F:formylglycine-generating oxidase activity"/>
    <property type="evidence" value="ECO:0007669"/>
    <property type="project" value="TreeGrafter"/>
</dbReference>
<name>A0A3E1NNZ9_9BACT</name>
<gene>
    <name evidence="3" type="ORF">DXN05_01365</name>
</gene>
<feature type="domain" description="Sulfatase-modifying factor enzyme-like" evidence="2">
    <location>
        <begin position="54"/>
        <end position="371"/>
    </location>
</feature>
<evidence type="ECO:0000256" key="1">
    <source>
        <dbReference type="SAM" id="MobiDB-lite"/>
    </source>
</evidence>
<dbReference type="AlphaFoldDB" id="A0A3E1NNZ9"/>
<dbReference type="Proteomes" id="UP000261284">
    <property type="component" value="Unassembled WGS sequence"/>
</dbReference>
<dbReference type="RefSeq" id="WP_116845414.1">
    <property type="nucleotide sequence ID" value="NZ_QTJU01000001.1"/>
</dbReference>
<dbReference type="InterPro" id="IPR051043">
    <property type="entry name" value="Sulfatase_Mod_Factor_Kinase"/>
</dbReference>
<proteinExistence type="predicted"/>